<comment type="caution">
    <text evidence="1">The sequence shown here is derived from an EMBL/GenBank/DDBJ whole genome shotgun (WGS) entry which is preliminary data.</text>
</comment>
<dbReference type="EMBL" id="CAKOGL010000004">
    <property type="protein sequence ID" value="CAH2085479.1"/>
    <property type="molecule type" value="Genomic_DNA"/>
</dbReference>
<name>A0AAU9TJ96_EUPED</name>
<protein>
    <submittedName>
        <fullName evidence="1">Uncharacterized protein</fullName>
    </submittedName>
</protein>
<reference evidence="1" key="1">
    <citation type="submission" date="2022-03" db="EMBL/GenBank/DDBJ databases">
        <authorList>
            <person name="Tunstrom K."/>
        </authorList>
    </citation>
    <scope>NUCLEOTIDE SEQUENCE</scope>
</reference>
<accession>A0AAU9TJ96</accession>
<evidence type="ECO:0000313" key="1">
    <source>
        <dbReference type="EMBL" id="CAH2085479.1"/>
    </source>
</evidence>
<dbReference type="Proteomes" id="UP001153954">
    <property type="component" value="Unassembled WGS sequence"/>
</dbReference>
<keyword evidence="2" id="KW-1185">Reference proteome</keyword>
<organism evidence="1 2">
    <name type="scientific">Euphydryas editha</name>
    <name type="common">Edith's checkerspot</name>
    <dbReference type="NCBI Taxonomy" id="104508"/>
    <lineage>
        <taxon>Eukaryota</taxon>
        <taxon>Metazoa</taxon>
        <taxon>Ecdysozoa</taxon>
        <taxon>Arthropoda</taxon>
        <taxon>Hexapoda</taxon>
        <taxon>Insecta</taxon>
        <taxon>Pterygota</taxon>
        <taxon>Neoptera</taxon>
        <taxon>Endopterygota</taxon>
        <taxon>Lepidoptera</taxon>
        <taxon>Glossata</taxon>
        <taxon>Ditrysia</taxon>
        <taxon>Papilionoidea</taxon>
        <taxon>Nymphalidae</taxon>
        <taxon>Nymphalinae</taxon>
        <taxon>Euphydryas</taxon>
    </lineage>
</organism>
<evidence type="ECO:0000313" key="2">
    <source>
        <dbReference type="Proteomes" id="UP001153954"/>
    </source>
</evidence>
<proteinExistence type="predicted"/>
<gene>
    <name evidence="1" type="ORF">EEDITHA_LOCUS1951</name>
</gene>
<sequence length="78" mass="8814">MGTEIEIQNFINCTQQMLGSDLAWDNLNVSQILDMLPNQILEDINLNFCVAYNDVNNAVPLAQNELCFINLVLNVKTK</sequence>
<dbReference type="AlphaFoldDB" id="A0AAU9TJ96"/>